<dbReference type="InterPro" id="IPR000413">
    <property type="entry name" value="Integrin_alpha"/>
</dbReference>
<dbReference type="PROSITE" id="PS00242">
    <property type="entry name" value="INTEGRIN_ALPHA"/>
    <property type="match status" value="1"/>
</dbReference>
<keyword evidence="10 13" id="KW-0675">Receptor</keyword>
<dbReference type="Gene3D" id="1.20.5.930">
    <property type="entry name" value="Bicelle-embedded integrin alpha(iib) transmembrane segment"/>
    <property type="match status" value="1"/>
</dbReference>
<sequence length="1184" mass="131482">MLHRCIAGRASAADRPPSLPLLLLLLLHMMALTAVAGFNLEQRLPLIKYGHPHSHFGYSVATHTIGEANAANNTKCLLVGAPLDHNRQPNTSHSGALWKCPITQSFDDCEQVITDGRRSYDSEVLSPPSSDEIKEGQWMGVTVRSNPLQANGSGGKVLVCAHRYMYIVRENRYGQGLCYVLTNDLQFDEVHEPCKGRPVQRQHEDYGLCQAGTSGALLDDDTMVLGSPGPFTWRGSIWVTQIGGEYLHRDKTTYYSDHSDASSPVDKYSYLGMSVTGGRFFGDNMSYAAGAPRSNGHGQVVIFDKANTNPIPVRLIIDGEQFGSSFGYELTTADVNGDNRPDLIAAAPFFFSKNEGGAVYVYQNDQDTLPRRHTLRLTGALESRFGLALANVGDLNKDNCEDIAVGAPYEGQGVVYIYLGSRQGLNEKPAQRIQASELGATVPQGQPIRTFGISIAGNTDLDGNSYPDVVVGAFNSSATVVLLARPIINIQTSYRSDELRNIDPNKPGCRSDAFSNLTCFSFEACCSIDPYDDTTKELSLMYSVEAETYDHLKKFSRAFFDRDNKRSNVISRVVKVRTDGRVACQISTGYIKANTRDIQTPIRFRLKYTLQEPPLADSALTRLNPMLDQTQAHIDFEGTFQKDCGDDDLCESDLVIRAEPNITAIGNEYTVILDGNELEVGISVTNLADSAYEAQVFISHQAGVSYVATKKPTNATCNSFNTTLVACSLGNPMPRGTTTFVTIRFQPKSLEPSEKSMQFHIFANTTSKLVGSEPPERNLSVAVVRRAKLHFRGWAMPEQSFYSGASQATDNSPMEMGDVGSQVNHSFTIFNDGPSTAPKVHMVIHWPWSLYSDPERGHKDQYLLYLEQTPTVEIGVGECHVAPEYVNPLKLDSGSQGSMIAQLGAPATLKMWPMRSRQQQNRNQTQATHSRQQRSTLERVTRLERLTYEPELAGIGSSGSGSGKKQDIVELDCNKGTARCIRIECDIYNMPARSEAQVMVKARLWNSTLVSEYPRVDRVRIISTATAKIPEDFGVEVMEHNEIERTRHPRPPPPPPDTAIPWLIISFAILLGVVVLAVFTFFLWKCGFFKRIRPTDPTLSGNLEKMNEEKPFLAAKNTHHRRRHLQLPLITRQRVHGQRWRRHKSSNNNELDILRLTPPPPPLSVLNWGSDGYYQASANWWGHM</sequence>
<dbReference type="Gene3D" id="2.60.40.1460">
    <property type="entry name" value="Integrin domains. Chain A, domain 2"/>
    <property type="match status" value="1"/>
</dbReference>
<evidence type="ECO:0000256" key="13">
    <source>
        <dbReference type="RuleBase" id="RU003762"/>
    </source>
</evidence>
<gene>
    <name evidence="18" type="ORF">DGUA_6G010319</name>
</gene>
<evidence type="ECO:0000256" key="10">
    <source>
        <dbReference type="ARBA" id="ARBA00023170"/>
    </source>
</evidence>
<evidence type="ECO:0000313" key="18">
    <source>
        <dbReference type="EMBL" id="SPP77782.1"/>
    </source>
</evidence>
<keyword evidence="6 13" id="KW-0130">Cell adhesion</keyword>
<dbReference type="OMA" id="HTYELIN"/>
<keyword evidence="7 13" id="KW-1133">Transmembrane helix</keyword>
<dbReference type="InterPro" id="IPR013517">
    <property type="entry name" value="FG-GAP"/>
</dbReference>
<dbReference type="Pfam" id="PF00357">
    <property type="entry name" value="Integrin_alpha"/>
    <property type="match status" value="1"/>
</dbReference>
<dbReference type="Gene3D" id="2.60.40.1530">
    <property type="entry name" value="ntegrin, alpha v. Chain A, domain 4"/>
    <property type="match status" value="1"/>
</dbReference>
<evidence type="ECO:0000256" key="2">
    <source>
        <dbReference type="ARBA" id="ARBA00008054"/>
    </source>
</evidence>
<dbReference type="InterPro" id="IPR018184">
    <property type="entry name" value="Integrin_alpha_C_CS"/>
</dbReference>
<feature type="transmembrane region" description="Helical" evidence="13">
    <location>
        <begin position="1059"/>
        <end position="1084"/>
    </location>
</feature>
<keyword evidence="9 13" id="KW-0472">Membrane</keyword>
<dbReference type="EMBL" id="OUUW01000003">
    <property type="protein sequence ID" value="SPP77782.1"/>
    <property type="molecule type" value="Genomic_DNA"/>
</dbReference>
<dbReference type="InterPro" id="IPR013519">
    <property type="entry name" value="Int_alpha_beta-p"/>
</dbReference>
<dbReference type="SMART" id="SM00191">
    <property type="entry name" value="Int_alpha"/>
    <property type="match status" value="5"/>
</dbReference>
<evidence type="ECO:0000256" key="6">
    <source>
        <dbReference type="ARBA" id="ARBA00022889"/>
    </source>
</evidence>
<reference evidence="19" key="1">
    <citation type="submission" date="2018-01" db="EMBL/GenBank/DDBJ databases">
        <authorList>
            <person name="Alioto T."/>
            <person name="Alioto T."/>
        </authorList>
    </citation>
    <scope>NUCLEOTIDE SEQUENCE [LARGE SCALE GENOMIC DNA]</scope>
</reference>
<dbReference type="Proteomes" id="UP000268350">
    <property type="component" value="Unassembled WGS sequence"/>
</dbReference>
<evidence type="ECO:0000256" key="1">
    <source>
        <dbReference type="ARBA" id="ARBA00004479"/>
    </source>
</evidence>
<keyword evidence="3 13" id="KW-0812">Transmembrane</keyword>
<evidence type="ECO:0000256" key="12">
    <source>
        <dbReference type="PROSITE-ProRule" id="PRU00803"/>
    </source>
</evidence>
<evidence type="ECO:0000256" key="3">
    <source>
        <dbReference type="ARBA" id="ARBA00022692"/>
    </source>
</evidence>
<dbReference type="InterPro" id="IPR032695">
    <property type="entry name" value="Integrin_dom_sf"/>
</dbReference>
<feature type="repeat" description="FG-GAP" evidence="12">
    <location>
        <begin position="42"/>
        <end position="109"/>
    </location>
</feature>
<evidence type="ECO:0000256" key="14">
    <source>
        <dbReference type="SAM" id="MobiDB-lite"/>
    </source>
</evidence>
<comment type="subcellular location">
    <subcellularLocation>
        <location evidence="1 13">Membrane</location>
        <topology evidence="1 13">Single-pass type I membrane protein</topology>
    </subcellularLocation>
</comment>
<dbReference type="GO" id="GO:0048513">
    <property type="term" value="P:animal organ development"/>
    <property type="evidence" value="ECO:0007669"/>
    <property type="project" value="UniProtKB-ARBA"/>
</dbReference>
<keyword evidence="19" id="KW-1185">Reference proteome</keyword>
<comment type="caution">
    <text evidence="13">Lacks conserved residue(s) required for the propagation of feature annotation.</text>
</comment>
<dbReference type="PRINTS" id="PR01185">
    <property type="entry name" value="INTEGRINA"/>
</dbReference>
<feature type="region of interest" description="Disordered" evidence="14">
    <location>
        <begin position="915"/>
        <end position="936"/>
    </location>
</feature>
<dbReference type="Pfam" id="PF01839">
    <property type="entry name" value="FG-GAP"/>
    <property type="match status" value="2"/>
</dbReference>
<evidence type="ECO:0000256" key="7">
    <source>
        <dbReference type="ARBA" id="ARBA00022989"/>
    </source>
</evidence>
<feature type="repeat" description="FG-GAP" evidence="12">
    <location>
        <begin position="125"/>
        <end position="190"/>
    </location>
</feature>
<dbReference type="InterPro" id="IPR048286">
    <property type="entry name" value="Integrin_alpha_Ig-like_3"/>
</dbReference>
<dbReference type="InterPro" id="IPR048285">
    <property type="entry name" value="Integrin_alpha_Ig-like_2"/>
</dbReference>
<dbReference type="Pfam" id="PF20806">
    <property type="entry name" value="Integrin_A_Ig_3"/>
    <property type="match status" value="1"/>
</dbReference>
<feature type="domain" description="Integrin alpha second immunoglobulin-like" evidence="16">
    <location>
        <begin position="644"/>
        <end position="770"/>
    </location>
</feature>
<dbReference type="GO" id="GO:0008305">
    <property type="term" value="C:integrin complex"/>
    <property type="evidence" value="ECO:0007669"/>
    <property type="project" value="InterPro"/>
</dbReference>
<dbReference type="GO" id="GO:0007229">
    <property type="term" value="P:integrin-mediated signaling pathway"/>
    <property type="evidence" value="ECO:0007669"/>
    <property type="project" value="UniProtKB-KW"/>
</dbReference>
<evidence type="ECO:0000259" key="17">
    <source>
        <dbReference type="Pfam" id="PF20806"/>
    </source>
</evidence>
<dbReference type="GO" id="GO:0005178">
    <property type="term" value="F:integrin binding"/>
    <property type="evidence" value="ECO:0007669"/>
    <property type="project" value="TreeGrafter"/>
</dbReference>
<evidence type="ECO:0000313" key="19">
    <source>
        <dbReference type="Proteomes" id="UP000268350"/>
    </source>
</evidence>
<dbReference type="Pfam" id="PF08441">
    <property type="entry name" value="Integrin_A_Ig_1"/>
    <property type="match status" value="1"/>
</dbReference>
<protein>
    <submittedName>
        <fullName evidence="18">Blast:Integrin alpha-PS1</fullName>
    </submittedName>
</protein>
<feature type="domain" description="Integrin alpha first immunoglubulin-like" evidence="15">
    <location>
        <begin position="484"/>
        <end position="643"/>
    </location>
</feature>
<keyword evidence="4" id="KW-0732">Signal</keyword>
<dbReference type="OrthoDB" id="5317514at2759"/>
<proteinExistence type="inferred from homology"/>
<dbReference type="InterPro" id="IPR028994">
    <property type="entry name" value="Integrin_alpha_N"/>
</dbReference>
<feature type="transmembrane region" description="Helical" evidence="13">
    <location>
        <begin position="21"/>
        <end position="40"/>
    </location>
</feature>
<feature type="repeat" description="FG-GAP" evidence="12">
    <location>
        <begin position="437"/>
        <end position="499"/>
    </location>
</feature>
<keyword evidence="5" id="KW-0677">Repeat</keyword>
<dbReference type="GO" id="GO:0048468">
    <property type="term" value="P:cell development"/>
    <property type="evidence" value="ECO:0007669"/>
    <property type="project" value="UniProtKB-ARBA"/>
</dbReference>
<feature type="repeat" description="FG-GAP" evidence="12">
    <location>
        <begin position="372"/>
        <end position="427"/>
    </location>
</feature>
<dbReference type="PANTHER" id="PTHR23220">
    <property type="entry name" value="INTEGRIN ALPHA"/>
    <property type="match status" value="1"/>
</dbReference>
<evidence type="ECO:0000259" key="16">
    <source>
        <dbReference type="Pfam" id="PF20805"/>
    </source>
</evidence>
<accession>A0A3B0JCH2</accession>
<feature type="repeat" description="FG-GAP" evidence="12">
    <location>
        <begin position="313"/>
        <end position="371"/>
    </location>
</feature>
<dbReference type="Gene3D" id="2.60.40.1510">
    <property type="entry name" value="ntegrin, alpha v. Chain A, domain 3"/>
    <property type="match status" value="1"/>
</dbReference>
<dbReference type="PANTHER" id="PTHR23220:SF122">
    <property type="entry name" value="INTEGRIN ALPHA-PS1"/>
    <property type="match status" value="1"/>
</dbReference>
<dbReference type="SUPFAM" id="SSF69318">
    <property type="entry name" value="Integrin alpha N-terminal domain"/>
    <property type="match status" value="1"/>
</dbReference>
<dbReference type="Gene3D" id="2.130.10.130">
    <property type="entry name" value="Integrin alpha, N-terminal"/>
    <property type="match status" value="1"/>
</dbReference>
<dbReference type="SUPFAM" id="SSF69179">
    <property type="entry name" value="Integrin domains"/>
    <property type="match status" value="3"/>
</dbReference>
<organism evidence="18 19">
    <name type="scientific">Drosophila guanche</name>
    <name type="common">Fruit fly</name>
    <dbReference type="NCBI Taxonomy" id="7266"/>
    <lineage>
        <taxon>Eukaryota</taxon>
        <taxon>Metazoa</taxon>
        <taxon>Ecdysozoa</taxon>
        <taxon>Arthropoda</taxon>
        <taxon>Hexapoda</taxon>
        <taxon>Insecta</taxon>
        <taxon>Pterygota</taxon>
        <taxon>Neoptera</taxon>
        <taxon>Endopterygota</taxon>
        <taxon>Diptera</taxon>
        <taxon>Brachycera</taxon>
        <taxon>Muscomorpha</taxon>
        <taxon>Ephydroidea</taxon>
        <taxon>Drosophilidae</taxon>
        <taxon>Drosophila</taxon>
        <taxon>Sophophora</taxon>
    </lineage>
</organism>
<dbReference type="PROSITE" id="PS51470">
    <property type="entry name" value="FG_GAP"/>
    <property type="match status" value="5"/>
</dbReference>
<evidence type="ECO:0000256" key="5">
    <source>
        <dbReference type="ARBA" id="ARBA00022737"/>
    </source>
</evidence>
<comment type="similarity">
    <text evidence="2 13">Belongs to the integrin alpha chain family.</text>
</comment>
<dbReference type="AlphaFoldDB" id="A0A3B0JCH2"/>
<dbReference type="Pfam" id="PF20805">
    <property type="entry name" value="Integrin_A_Ig_2"/>
    <property type="match status" value="1"/>
</dbReference>
<evidence type="ECO:0000259" key="15">
    <source>
        <dbReference type="Pfam" id="PF08441"/>
    </source>
</evidence>
<evidence type="ECO:0000256" key="8">
    <source>
        <dbReference type="ARBA" id="ARBA00023037"/>
    </source>
</evidence>
<dbReference type="GO" id="GO:0007157">
    <property type="term" value="P:heterophilic cell-cell adhesion via plasma membrane cell adhesion molecules"/>
    <property type="evidence" value="ECO:0007669"/>
    <property type="project" value="UniProtKB-ARBA"/>
</dbReference>
<dbReference type="STRING" id="7266.A0A3B0JCH2"/>
<dbReference type="InterPro" id="IPR013649">
    <property type="entry name" value="Integrin_alpha_Ig-like_1"/>
</dbReference>
<dbReference type="GO" id="GO:0009897">
    <property type="term" value="C:external side of plasma membrane"/>
    <property type="evidence" value="ECO:0007669"/>
    <property type="project" value="TreeGrafter"/>
</dbReference>
<feature type="compositionally biased region" description="Low complexity" evidence="14">
    <location>
        <begin position="917"/>
        <end position="928"/>
    </location>
</feature>
<evidence type="ECO:0000256" key="4">
    <source>
        <dbReference type="ARBA" id="ARBA00022729"/>
    </source>
</evidence>
<evidence type="ECO:0000256" key="9">
    <source>
        <dbReference type="ARBA" id="ARBA00023136"/>
    </source>
</evidence>
<dbReference type="GO" id="GO:0033627">
    <property type="term" value="P:cell adhesion mediated by integrin"/>
    <property type="evidence" value="ECO:0007669"/>
    <property type="project" value="TreeGrafter"/>
</dbReference>
<dbReference type="GO" id="GO:0007160">
    <property type="term" value="P:cell-matrix adhesion"/>
    <property type="evidence" value="ECO:0007669"/>
    <property type="project" value="TreeGrafter"/>
</dbReference>
<feature type="domain" description="Integrin alpha third immunoglobulin-like" evidence="17">
    <location>
        <begin position="789"/>
        <end position="1044"/>
    </location>
</feature>
<name>A0A3B0JCH2_DROGU</name>
<keyword evidence="11" id="KW-0325">Glycoprotein</keyword>
<keyword evidence="8 13" id="KW-0401">Integrin</keyword>
<evidence type="ECO:0000256" key="11">
    <source>
        <dbReference type="ARBA" id="ARBA00023180"/>
    </source>
</evidence>